<comment type="similarity">
    <text evidence="1">Belongs to the HypD family.</text>
</comment>
<dbReference type="PANTHER" id="PTHR30149">
    <property type="entry name" value="HYDROGENASE PROTEIN ASSEMBLY PROTEIN HYPD"/>
    <property type="match status" value="1"/>
</dbReference>
<dbReference type="Proteomes" id="UP000757890">
    <property type="component" value="Unassembled WGS sequence"/>
</dbReference>
<evidence type="ECO:0000313" key="4">
    <source>
        <dbReference type="EMBL" id="MBF1129298.1"/>
    </source>
</evidence>
<dbReference type="AlphaFoldDB" id="A0A930BA02"/>
<organism evidence="4 5">
    <name type="scientific">Dialister invisus</name>
    <dbReference type="NCBI Taxonomy" id="218538"/>
    <lineage>
        <taxon>Bacteria</taxon>
        <taxon>Bacillati</taxon>
        <taxon>Bacillota</taxon>
        <taxon>Negativicutes</taxon>
        <taxon>Veillonellales</taxon>
        <taxon>Veillonellaceae</taxon>
        <taxon>Dialister</taxon>
    </lineage>
</organism>
<keyword evidence="3" id="KW-0408">Iron</keyword>
<dbReference type="Gene3D" id="3.40.50.11750">
    <property type="entry name" value="HypD, alpha/beta domain 1"/>
    <property type="match status" value="2"/>
</dbReference>
<dbReference type="NCBIfam" id="TIGR00075">
    <property type="entry name" value="hypD"/>
    <property type="match status" value="1"/>
</dbReference>
<dbReference type="InterPro" id="IPR042243">
    <property type="entry name" value="HypD_1"/>
</dbReference>
<dbReference type="GO" id="GO:0051539">
    <property type="term" value="F:4 iron, 4 sulfur cluster binding"/>
    <property type="evidence" value="ECO:0007669"/>
    <property type="project" value="TreeGrafter"/>
</dbReference>
<dbReference type="PIRSF" id="PIRSF005622">
    <property type="entry name" value="Hydrgn_mat_hypD"/>
    <property type="match status" value="1"/>
</dbReference>
<dbReference type="GO" id="GO:0070025">
    <property type="term" value="F:carbon monoxide binding"/>
    <property type="evidence" value="ECO:0007669"/>
    <property type="project" value="TreeGrafter"/>
</dbReference>
<reference evidence="4" key="1">
    <citation type="submission" date="2020-04" db="EMBL/GenBank/DDBJ databases">
        <title>Deep metagenomics examines the oral microbiome during advanced dental caries in children, revealing novel taxa and co-occurrences with host molecules.</title>
        <authorList>
            <person name="Baker J.L."/>
            <person name="Morton J.T."/>
            <person name="Dinis M."/>
            <person name="Alvarez R."/>
            <person name="Tran N.C."/>
            <person name="Knight R."/>
            <person name="Edlund A."/>
        </authorList>
    </citation>
    <scope>NUCLEOTIDE SEQUENCE</scope>
    <source>
        <strain evidence="4">JCVI_32_bin.14</strain>
    </source>
</reference>
<dbReference type="InterPro" id="IPR002780">
    <property type="entry name" value="Hyd_form_HypD"/>
</dbReference>
<evidence type="ECO:0000313" key="5">
    <source>
        <dbReference type="Proteomes" id="UP000757890"/>
    </source>
</evidence>
<evidence type="ECO:0000256" key="1">
    <source>
        <dbReference type="ARBA" id="ARBA00007888"/>
    </source>
</evidence>
<dbReference type="PANTHER" id="PTHR30149:SF0">
    <property type="entry name" value="HYDROGENASE MATURATION FACTOR HYPD"/>
    <property type="match status" value="1"/>
</dbReference>
<dbReference type="Gene3D" id="6.10.20.100">
    <property type="match status" value="1"/>
</dbReference>
<accession>A0A930BA02</accession>
<evidence type="ECO:0000256" key="3">
    <source>
        <dbReference type="ARBA" id="ARBA00023004"/>
    </source>
</evidence>
<dbReference type="Pfam" id="PF01924">
    <property type="entry name" value="HypD"/>
    <property type="match status" value="1"/>
</dbReference>
<dbReference type="EMBL" id="JABZMK010000018">
    <property type="protein sequence ID" value="MBF1129298.1"/>
    <property type="molecule type" value="Genomic_DNA"/>
</dbReference>
<keyword evidence="2" id="KW-0479">Metal-binding</keyword>
<dbReference type="GO" id="GO:0051604">
    <property type="term" value="P:protein maturation"/>
    <property type="evidence" value="ECO:0007669"/>
    <property type="project" value="TreeGrafter"/>
</dbReference>
<sequence length="349" mass="37974">MEKNEIIRWLREYDGKPVKIMEVCGTHTSALYKTGLRQILSPKIQLLSGPGCPVCVTPTAYIDKLVEISFRSGHRVLAFGDMLAVPGTEMSLAEARDRGASVDFFYNPEDALKKAEEEKETIFVLAAVGFETTAPIWATVVKEADERHISNLKLLTALKTMPETLGELCTAGNIDGFLCPGHVAVITGAERYRALSETYGKPMVIGGFTADLLLSAVARLVLAVNKGQGGFWNDYGSVVTEEGNVKAWERVGAFFEKGDALWRGLGIVKNSGFYLKEKYNLYDAGSRGLVEDHIPAGCRCGNILLGKNMPKDCPHFGRTCTPSHPVGACMVSSEGACCITLREEGVEEL</sequence>
<dbReference type="InterPro" id="IPR042244">
    <property type="entry name" value="HypD_2_sf"/>
</dbReference>
<evidence type="ECO:0000256" key="2">
    <source>
        <dbReference type="ARBA" id="ARBA00022723"/>
    </source>
</evidence>
<protein>
    <submittedName>
        <fullName evidence="4">Hydrogenase formation protein HypD</fullName>
    </submittedName>
</protein>
<comment type="caution">
    <text evidence="4">The sequence shown here is derived from an EMBL/GenBank/DDBJ whole genome shotgun (WGS) entry which is preliminary data.</text>
</comment>
<name>A0A930BA02_9FIRM</name>
<gene>
    <name evidence="4" type="primary">hypD</name>
    <name evidence="4" type="ORF">HXL70_04540</name>
</gene>
<proteinExistence type="inferred from homology"/>
<dbReference type="GO" id="GO:0005506">
    <property type="term" value="F:iron ion binding"/>
    <property type="evidence" value="ECO:0007669"/>
    <property type="project" value="TreeGrafter"/>
</dbReference>